<dbReference type="SUPFAM" id="SSF50370">
    <property type="entry name" value="Ricin B-like lectins"/>
    <property type="match status" value="2"/>
</dbReference>
<name>A0A7L5AF11_9MICO</name>
<gene>
    <name evidence="1" type="ORF">BHD05_04550</name>
</gene>
<organism evidence="1 2">
    <name type="scientific">Marisediminicola antarctica</name>
    <dbReference type="NCBI Taxonomy" id="674079"/>
    <lineage>
        <taxon>Bacteria</taxon>
        <taxon>Bacillati</taxon>
        <taxon>Actinomycetota</taxon>
        <taxon>Actinomycetes</taxon>
        <taxon>Micrococcales</taxon>
        <taxon>Microbacteriaceae</taxon>
        <taxon>Marisediminicola</taxon>
    </lineage>
</organism>
<dbReference type="PROSITE" id="PS50231">
    <property type="entry name" value="RICIN_B_LECTIN"/>
    <property type="match status" value="2"/>
</dbReference>
<evidence type="ECO:0000313" key="1">
    <source>
        <dbReference type="EMBL" id="QHO69020.1"/>
    </source>
</evidence>
<evidence type="ECO:0000313" key="2">
    <source>
        <dbReference type="Proteomes" id="UP000464507"/>
    </source>
</evidence>
<evidence type="ECO:0008006" key="3">
    <source>
        <dbReference type="Google" id="ProtNLM"/>
    </source>
</evidence>
<dbReference type="Gene3D" id="2.80.10.50">
    <property type="match status" value="1"/>
</dbReference>
<protein>
    <recommendedName>
        <fullName evidence="3">Ricin B lectin domain-containing protein</fullName>
    </recommendedName>
</protein>
<sequence>MILLSGLSLVLLSVLLGQIGPAYVAQKSTRTVYAAQAGLQAGLGVIRSATAAPVGGVIWGAPAKLPCILTGRLNATSDGVDYAVEFKYFKGDPTGKDAAWQTSPTNRISCSPSTGLGEAPMFALLSSEGRAAATPGSAASVGNRKVTATYQFKVSNENIPGGRIYTSDKSRCLEWGGGDKLQFVAGCAAGANDSKQLWVYDVDYKLKLASTTAAGATAMCITDSADEGNKRDKEEDAKLKACRSDASRWSQLWSWEGGAIWRGQLESISGGPSGRCLAPKDRFVANTACNGAFAPEPAVGAGAAGFTTKQIVNFKEFGRCADVTNEKIDYSFMITYLCKQDPSGNLTGKYLKWNHKWRYIEPVAPATARPDQQIIVNFLDKSPADNRCLQTPDNMPATVELRFFPCNSLETKQKWTRYSETGDPQTSYTFVDVFGRCMSAVPTVFASPDAVLTNVASKVQVQACNGSTAQKWNAPATYTQANFGSFSETSG</sequence>
<accession>A0A7L5AF11</accession>
<keyword evidence="2" id="KW-1185">Reference proteome</keyword>
<dbReference type="Proteomes" id="UP000464507">
    <property type="component" value="Chromosome"/>
</dbReference>
<reference evidence="1 2" key="1">
    <citation type="submission" date="2016-09" db="EMBL/GenBank/DDBJ databases">
        <title>Complete genome sequence of microbes from the polar regions.</title>
        <authorList>
            <person name="Liao L."/>
            <person name="Chen B."/>
        </authorList>
    </citation>
    <scope>NUCLEOTIDE SEQUENCE [LARGE SCALE GENOMIC DNA]</scope>
    <source>
        <strain evidence="1 2">ZS314</strain>
    </source>
</reference>
<proteinExistence type="predicted"/>
<dbReference type="KEGG" id="mant:BHD05_04550"/>
<dbReference type="EMBL" id="CP017146">
    <property type="protein sequence ID" value="QHO69020.1"/>
    <property type="molecule type" value="Genomic_DNA"/>
</dbReference>
<dbReference type="AlphaFoldDB" id="A0A7L5AF11"/>
<dbReference type="InterPro" id="IPR035992">
    <property type="entry name" value="Ricin_B-like_lectins"/>
</dbReference>